<name>A0ABR2S156_9ROSI</name>
<sequence length="72" mass="7626">MLHPLLTTFAPTAVSTRAPLPPAPTVTSRLVPTAHSPISRLKKGHGMLGSKEVDDLTEIKQAIQTTVAQNGE</sequence>
<protein>
    <submittedName>
        <fullName evidence="1">Uncharacterized protein</fullName>
    </submittedName>
</protein>
<proteinExistence type="predicted"/>
<dbReference type="Proteomes" id="UP001396334">
    <property type="component" value="Unassembled WGS sequence"/>
</dbReference>
<reference evidence="1 2" key="1">
    <citation type="journal article" date="2024" name="G3 (Bethesda)">
        <title>Genome assembly of Hibiscus sabdariffa L. provides insights into metabolisms of medicinal natural products.</title>
        <authorList>
            <person name="Kim T."/>
        </authorList>
    </citation>
    <scope>NUCLEOTIDE SEQUENCE [LARGE SCALE GENOMIC DNA]</scope>
    <source>
        <strain evidence="1">TK-2024</strain>
        <tissue evidence="1">Old leaves</tissue>
    </source>
</reference>
<organism evidence="1 2">
    <name type="scientific">Hibiscus sabdariffa</name>
    <name type="common">roselle</name>
    <dbReference type="NCBI Taxonomy" id="183260"/>
    <lineage>
        <taxon>Eukaryota</taxon>
        <taxon>Viridiplantae</taxon>
        <taxon>Streptophyta</taxon>
        <taxon>Embryophyta</taxon>
        <taxon>Tracheophyta</taxon>
        <taxon>Spermatophyta</taxon>
        <taxon>Magnoliopsida</taxon>
        <taxon>eudicotyledons</taxon>
        <taxon>Gunneridae</taxon>
        <taxon>Pentapetalae</taxon>
        <taxon>rosids</taxon>
        <taxon>malvids</taxon>
        <taxon>Malvales</taxon>
        <taxon>Malvaceae</taxon>
        <taxon>Malvoideae</taxon>
        <taxon>Hibiscus</taxon>
    </lineage>
</organism>
<dbReference type="EMBL" id="JBBPBN010000018">
    <property type="protein sequence ID" value="KAK9018699.1"/>
    <property type="molecule type" value="Genomic_DNA"/>
</dbReference>
<evidence type="ECO:0000313" key="2">
    <source>
        <dbReference type="Proteomes" id="UP001396334"/>
    </source>
</evidence>
<comment type="caution">
    <text evidence="1">The sequence shown here is derived from an EMBL/GenBank/DDBJ whole genome shotgun (WGS) entry which is preliminary data.</text>
</comment>
<accession>A0ABR2S156</accession>
<gene>
    <name evidence="1" type="ORF">V6N11_033746</name>
</gene>
<evidence type="ECO:0000313" key="1">
    <source>
        <dbReference type="EMBL" id="KAK9018699.1"/>
    </source>
</evidence>
<keyword evidence="2" id="KW-1185">Reference proteome</keyword>